<protein>
    <submittedName>
        <fullName evidence="3">Protein pygopus-like</fullName>
    </submittedName>
</protein>
<dbReference type="Proteomes" id="UP000694888">
    <property type="component" value="Unplaced"/>
</dbReference>
<proteinExistence type="predicted"/>
<feature type="compositionally biased region" description="Gly residues" evidence="1">
    <location>
        <begin position="103"/>
        <end position="148"/>
    </location>
</feature>
<feature type="compositionally biased region" description="Basic and acidic residues" evidence="1">
    <location>
        <begin position="17"/>
        <end position="29"/>
    </location>
</feature>
<feature type="region of interest" description="Disordered" evidence="1">
    <location>
        <begin position="254"/>
        <end position="342"/>
    </location>
</feature>
<dbReference type="GeneID" id="101857691"/>
<feature type="compositionally biased region" description="Low complexity" evidence="1">
    <location>
        <begin position="149"/>
        <end position="189"/>
    </location>
</feature>
<gene>
    <name evidence="3" type="primary">LOC101857691</name>
</gene>
<feature type="compositionally biased region" description="Low complexity" evidence="1">
    <location>
        <begin position="298"/>
        <end position="325"/>
    </location>
</feature>
<feature type="compositionally biased region" description="Gly residues" evidence="1">
    <location>
        <begin position="264"/>
        <end position="283"/>
    </location>
</feature>
<feature type="compositionally biased region" description="Basic residues" evidence="1">
    <location>
        <begin position="30"/>
        <end position="39"/>
    </location>
</feature>
<dbReference type="RefSeq" id="XP_012937906.2">
    <property type="nucleotide sequence ID" value="XM_013082452.2"/>
</dbReference>
<feature type="compositionally biased region" description="Low complexity" evidence="1">
    <location>
        <begin position="42"/>
        <end position="59"/>
    </location>
</feature>
<sequence length="643" mass="66335">MRSLLNRLQKLEVGPNVEDRSDVKRENRIGKSRSSRYRRQIPGGSSPPSNNDGPPNLSGMSRPSWAMPPQMAFPGAPGRMSPPVGQSQSGFPGGPPSGMPPFLGGGRGGQMPFGSPGGPTGGSMGGRMGGQMRGGMGGQMRGGMGGQSPFGSFIPPSGSPSPFSSSFSAGAGQPPPGFHSSSGPQSSFPGSGGFGNRPQGPQNSFMQPRMPVQHGSSNMPMGQGGSGRGSPGSMPPGGLNPEIMRQMMRNRQMTSQFTNQQRGGFSGGSSGPGGGANSVGRQGGSPFPMPSPPGAFNSSGSRIPMPGMPMGPRSGGSFPQNAFPSGSPPGLGGFSSRGMRSNQAMMPDMNGPGNSISQSNFGQPMNMMSMQGNPIMNQQQGQIGGSRFGPQMSFGGRFQQGNGSSPDRMRMMMRMMMMRQISQNGEGGGGESPFSRTGGQFPGPSVMGGPQGLSDSSDEFNPMGGIGSSLSRMDMGFGGNAGSAFSGMGGGMMNPFSGSMGNFGSSSTTSSPMSSMMNPFLRSNNRMNPFMSMGRGGFPSSSNTMMGSGFPGMRGPISRGGMGGFGGFPAFPRGIRTSEVLSIVGIGRDGVLVVVYAGFLNFEFCTRGGLTENTSTIFNYQEIFNVPNVHTGPSRLFVFIRED</sequence>
<name>A0ABM0ZZS8_APLCA</name>
<evidence type="ECO:0000313" key="2">
    <source>
        <dbReference type="Proteomes" id="UP000694888"/>
    </source>
</evidence>
<feature type="compositionally biased region" description="Low complexity" evidence="1">
    <location>
        <begin position="81"/>
        <end position="90"/>
    </location>
</feature>
<evidence type="ECO:0000313" key="3">
    <source>
        <dbReference type="RefSeq" id="XP_012937906.2"/>
    </source>
</evidence>
<accession>A0ABM0ZZS8</accession>
<reference evidence="3" key="1">
    <citation type="submission" date="2025-08" db="UniProtKB">
        <authorList>
            <consortium name="RefSeq"/>
        </authorList>
    </citation>
    <scope>IDENTIFICATION</scope>
</reference>
<organism evidence="2 3">
    <name type="scientific">Aplysia californica</name>
    <name type="common">California sea hare</name>
    <dbReference type="NCBI Taxonomy" id="6500"/>
    <lineage>
        <taxon>Eukaryota</taxon>
        <taxon>Metazoa</taxon>
        <taxon>Spiralia</taxon>
        <taxon>Lophotrochozoa</taxon>
        <taxon>Mollusca</taxon>
        <taxon>Gastropoda</taxon>
        <taxon>Heterobranchia</taxon>
        <taxon>Euthyneura</taxon>
        <taxon>Tectipleura</taxon>
        <taxon>Aplysiida</taxon>
        <taxon>Aplysioidea</taxon>
        <taxon>Aplysiidae</taxon>
        <taxon>Aplysia</taxon>
    </lineage>
</organism>
<feature type="region of interest" description="Disordered" evidence="1">
    <location>
        <begin position="422"/>
        <end position="451"/>
    </location>
</feature>
<keyword evidence="2" id="KW-1185">Reference proteome</keyword>
<evidence type="ECO:0000256" key="1">
    <source>
        <dbReference type="SAM" id="MobiDB-lite"/>
    </source>
</evidence>
<feature type="region of interest" description="Disordered" evidence="1">
    <location>
        <begin position="1"/>
        <end position="242"/>
    </location>
</feature>